<protein>
    <submittedName>
        <fullName evidence="2">Uncharacterized protein</fullName>
    </submittedName>
</protein>
<accession>A0AAV7P8E8</accession>
<reference evidence="2" key="1">
    <citation type="journal article" date="2022" name="bioRxiv">
        <title>Sequencing and chromosome-scale assembly of the giantPleurodeles waltlgenome.</title>
        <authorList>
            <person name="Brown T."/>
            <person name="Elewa A."/>
            <person name="Iarovenko S."/>
            <person name="Subramanian E."/>
            <person name="Araus A.J."/>
            <person name="Petzold A."/>
            <person name="Susuki M."/>
            <person name="Suzuki K.-i.T."/>
            <person name="Hayashi T."/>
            <person name="Toyoda A."/>
            <person name="Oliveira C."/>
            <person name="Osipova E."/>
            <person name="Leigh N.D."/>
            <person name="Simon A."/>
            <person name="Yun M.H."/>
        </authorList>
    </citation>
    <scope>NUCLEOTIDE SEQUENCE</scope>
    <source>
        <strain evidence="2">20211129_DDA</strain>
        <tissue evidence="2">Liver</tissue>
    </source>
</reference>
<dbReference type="Proteomes" id="UP001066276">
    <property type="component" value="Chromosome 7"/>
</dbReference>
<comment type="caution">
    <text evidence="2">The sequence shown here is derived from an EMBL/GenBank/DDBJ whole genome shotgun (WGS) entry which is preliminary data.</text>
</comment>
<feature type="region of interest" description="Disordered" evidence="1">
    <location>
        <begin position="47"/>
        <end position="71"/>
    </location>
</feature>
<organism evidence="2 3">
    <name type="scientific">Pleurodeles waltl</name>
    <name type="common">Iberian ribbed newt</name>
    <dbReference type="NCBI Taxonomy" id="8319"/>
    <lineage>
        <taxon>Eukaryota</taxon>
        <taxon>Metazoa</taxon>
        <taxon>Chordata</taxon>
        <taxon>Craniata</taxon>
        <taxon>Vertebrata</taxon>
        <taxon>Euteleostomi</taxon>
        <taxon>Amphibia</taxon>
        <taxon>Batrachia</taxon>
        <taxon>Caudata</taxon>
        <taxon>Salamandroidea</taxon>
        <taxon>Salamandridae</taxon>
        <taxon>Pleurodelinae</taxon>
        <taxon>Pleurodeles</taxon>
    </lineage>
</organism>
<proteinExistence type="predicted"/>
<evidence type="ECO:0000313" key="3">
    <source>
        <dbReference type="Proteomes" id="UP001066276"/>
    </source>
</evidence>
<evidence type="ECO:0000256" key="1">
    <source>
        <dbReference type="SAM" id="MobiDB-lite"/>
    </source>
</evidence>
<name>A0AAV7P8E8_PLEWA</name>
<keyword evidence="3" id="KW-1185">Reference proteome</keyword>
<evidence type="ECO:0000313" key="2">
    <source>
        <dbReference type="EMBL" id="KAJ1124596.1"/>
    </source>
</evidence>
<sequence>MSAGPGFPYSGPWSHRSLVPPFPGSSLLPALQLHRLTPLPMLTNPRFLQREEPLRPEITEELRLRAEPRGN</sequence>
<dbReference type="AlphaFoldDB" id="A0AAV7P8E8"/>
<gene>
    <name evidence="2" type="ORF">NDU88_003045</name>
</gene>
<dbReference type="EMBL" id="JANPWB010000011">
    <property type="protein sequence ID" value="KAJ1124596.1"/>
    <property type="molecule type" value="Genomic_DNA"/>
</dbReference>
<feature type="compositionally biased region" description="Basic and acidic residues" evidence="1">
    <location>
        <begin position="48"/>
        <end position="71"/>
    </location>
</feature>